<keyword evidence="3" id="KW-1185">Reference proteome</keyword>
<evidence type="ECO:0000313" key="2">
    <source>
        <dbReference type="EMBL" id="CAK0880666.1"/>
    </source>
</evidence>
<dbReference type="EMBL" id="CAUYUJ010018104">
    <property type="protein sequence ID" value="CAK0880666.1"/>
    <property type="molecule type" value="Genomic_DNA"/>
</dbReference>
<evidence type="ECO:0008006" key="4">
    <source>
        <dbReference type="Google" id="ProtNLM"/>
    </source>
</evidence>
<evidence type="ECO:0000313" key="3">
    <source>
        <dbReference type="Proteomes" id="UP001189429"/>
    </source>
</evidence>
<feature type="compositionally biased region" description="Gly residues" evidence="1">
    <location>
        <begin position="45"/>
        <end position="61"/>
    </location>
</feature>
<protein>
    <recommendedName>
        <fullName evidence="4">DUF2382 domain-containing protein</fullName>
    </recommendedName>
</protein>
<gene>
    <name evidence="2" type="ORF">PCOR1329_LOCUS63748</name>
</gene>
<proteinExistence type="predicted"/>
<feature type="region of interest" description="Disordered" evidence="1">
    <location>
        <begin position="37"/>
        <end position="64"/>
    </location>
</feature>
<reference evidence="2" key="1">
    <citation type="submission" date="2023-10" db="EMBL/GenBank/DDBJ databases">
        <authorList>
            <person name="Chen Y."/>
            <person name="Shah S."/>
            <person name="Dougan E. K."/>
            <person name="Thang M."/>
            <person name="Chan C."/>
        </authorList>
    </citation>
    <scope>NUCLEOTIDE SEQUENCE [LARGE SCALE GENOMIC DNA]</scope>
</reference>
<comment type="caution">
    <text evidence="2">The sequence shown here is derived from an EMBL/GenBank/DDBJ whole genome shotgun (WGS) entry which is preliminary data.</text>
</comment>
<sequence>MPVQAFTAHSVSAATTPRTKEHQLLLDRLDLGKVGPARACREGLPGSGPGTGGGRESGGLAGTTPDGLIVEFEGTIVGPKDPGIVIGPGGTRFVLGDAEKSAEVRSSAAGSDGNSGWGLPQVAAAVSSVAVAVVLFLTSGGLQNVPFVGNGLPPGSGPVTRTNITIVETRTKQDDGTSVKVTDKITRRERLVPGQAPRVTETTTRTEKILKDQRTKRLTEAPKIALEAPET</sequence>
<organism evidence="2 3">
    <name type="scientific">Prorocentrum cordatum</name>
    <dbReference type="NCBI Taxonomy" id="2364126"/>
    <lineage>
        <taxon>Eukaryota</taxon>
        <taxon>Sar</taxon>
        <taxon>Alveolata</taxon>
        <taxon>Dinophyceae</taxon>
        <taxon>Prorocentrales</taxon>
        <taxon>Prorocentraceae</taxon>
        <taxon>Prorocentrum</taxon>
    </lineage>
</organism>
<name>A0ABN9W3S8_9DINO</name>
<accession>A0ABN9W3S8</accession>
<dbReference type="Proteomes" id="UP001189429">
    <property type="component" value="Unassembled WGS sequence"/>
</dbReference>
<evidence type="ECO:0000256" key="1">
    <source>
        <dbReference type="SAM" id="MobiDB-lite"/>
    </source>
</evidence>